<dbReference type="EMBL" id="WIXE01008354">
    <property type="protein sequence ID" value="KAK5979444.1"/>
    <property type="molecule type" value="Genomic_DNA"/>
</dbReference>
<evidence type="ECO:0000256" key="1">
    <source>
        <dbReference type="SAM" id="Phobius"/>
    </source>
</evidence>
<reference evidence="2 3" key="1">
    <citation type="submission" date="2019-10" db="EMBL/GenBank/DDBJ databases">
        <title>Assembly and Annotation for the nematode Trichostrongylus colubriformis.</title>
        <authorList>
            <person name="Martin J."/>
        </authorList>
    </citation>
    <scope>NUCLEOTIDE SEQUENCE [LARGE SCALE GENOMIC DNA]</scope>
    <source>
        <strain evidence="2">G859</strain>
        <tissue evidence="2">Whole worm</tissue>
    </source>
</reference>
<proteinExistence type="predicted"/>
<sequence length="121" mass="13606">MNMTEVRTPNITFIFQSSAASLPETTVITKDVSTREINLGLSPGYKFDLNCYSYAVNVTFQNNAREFKKTKERCYSFISPGFMIVYGVVLVLIALVITCFVISSRQKKVCLDVCICGHGLW</sequence>
<dbReference type="AlphaFoldDB" id="A0AAN8J2C3"/>
<name>A0AAN8J2C3_TRICO</name>
<keyword evidence="1" id="KW-0812">Transmembrane</keyword>
<evidence type="ECO:0000313" key="3">
    <source>
        <dbReference type="Proteomes" id="UP001331761"/>
    </source>
</evidence>
<organism evidence="2 3">
    <name type="scientific">Trichostrongylus colubriformis</name>
    <name type="common">Black scour worm</name>
    <dbReference type="NCBI Taxonomy" id="6319"/>
    <lineage>
        <taxon>Eukaryota</taxon>
        <taxon>Metazoa</taxon>
        <taxon>Ecdysozoa</taxon>
        <taxon>Nematoda</taxon>
        <taxon>Chromadorea</taxon>
        <taxon>Rhabditida</taxon>
        <taxon>Rhabditina</taxon>
        <taxon>Rhabditomorpha</taxon>
        <taxon>Strongyloidea</taxon>
        <taxon>Trichostrongylidae</taxon>
        <taxon>Trichostrongylus</taxon>
    </lineage>
</organism>
<dbReference type="Proteomes" id="UP001331761">
    <property type="component" value="Unassembled WGS sequence"/>
</dbReference>
<keyword evidence="1" id="KW-1133">Transmembrane helix</keyword>
<evidence type="ECO:0000313" key="2">
    <source>
        <dbReference type="EMBL" id="KAK5979444.1"/>
    </source>
</evidence>
<protein>
    <submittedName>
        <fullName evidence="2">Uncharacterized protein</fullName>
    </submittedName>
</protein>
<comment type="caution">
    <text evidence="2">The sequence shown here is derived from an EMBL/GenBank/DDBJ whole genome shotgun (WGS) entry which is preliminary data.</text>
</comment>
<feature type="transmembrane region" description="Helical" evidence="1">
    <location>
        <begin position="77"/>
        <end position="102"/>
    </location>
</feature>
<accession>A0AAN8J2C3</accession>
<keyword evidence="3" id="KW-1185">Reference proteome</keyword>
<gene>
    <name evidence="2" type="ORF">GCK32_020405</name>
</gene>
<keyword evidence="1" id="KW-0472">Membrane</keyword>